<keyword evidence="2" id="KW-1185">Reference proteome</keyword>
<evidence type="ECO:0000313" key="1">
    <source>
        <dbReference type="EMBL" id="KAF9460393.1"/>
    </source>
</evidence>
<evidence type="ECO:0000313" key="2">
    <source>
        <dbReference type="Proteomes" id="UP000807353"/>
    </source>
</evidence>
<comment type="caution">
    <text evidence="1">The sequence shown here is derived from an EMBL/GenBank/DDBJ whole genome shotgun (WGS) entry which is preliminary data.</text>
</comment>
<name>A0A9P5Y135_9AGAR</name>
<dbReference type="AlphaFoldDB" id="A0A9P5Y135"/>
<dbReference type="EMBL" id="MU150299">
    <property type="protein sequence ID" value="KAF9460393.1"/>
    <property type="molecule type" value="Genomic_DNA"/>
</dbReference>
<sequence length="116" mass="13068">MIKRPGNLPSMRMCIRSANALYWINLLHQRALEEEDVSLLVCIFACLGSRCRAGPFLPKTHLMGSWALFTQNPESPQEPVTQEFCEGTIHTLQQLAQELRVLDLSSSGDFLVHTRG</sequence>
<protein>
    <submittedName>
        <fullName evidence="1">Uncharacterized protein</fullName>
    </submittedName>
</protein>
<accession>A0A9P5Y135</accession>
<reference evidence="1" key="1">
    <citation type="submission" date="2020-11" db="EMBL/GenBank/DDBJ databases">
        <authorList>
            <consortium name="DOE Joint Genome Institute"/>
            <person name="Ahrendt S."/>
            <person name="Riley R."/>
            <person name="Andreopoulos W."/>
            <person name="Labutti K."/>
            <person name="Pangilinan J."/>
            <person name="Ruiz-Duenas F.J."/>
            <person name="Barrasa J.M."/>
            <person name="Sanchez-Garcia M."/>
            <person name="Camarero S."/>
            <person name="Miyauchi S."/>
            <person name="Serrano A."/>
            <person name="Linde D."/>
            <person name="Babiker R."/>
            <person name="Drula E."/>
            <person name="Ayuso-Fernandez I."/>
            <person name="Pacheco R."/>
            <person name="Padilla G."/>
            <person name="Ferreira P."/>
            <person name="Barriuso J."/>
            <person name="Kellner H."/>
            <person name="Castanera R."/>
            <person name="Alfaro M."/>
            <person name="Ramirez L."/>
            <person name="Pisabarro A.G."/>
            <person name="Kuo A."/>
            <person name="Tritt A."/>
            <person name="Lipzen A."/>
            <person name="He G."/>
            <person name="Yan M."/>
            <person name="Ng V."/>
            <person name="Cullen D."/>
            <person name="Martin F."/>
            <person name="Rosso M.-N."/>
            <person name="Henrissat B."/>
            <person name="Hibbett D."/>
            <person name="Martinez A.T."/>
            <person name="Grigoriev I.V."/>
        </authorList>
    </citation>
    <scope>NUCLEOTIDE SEQUENCE</scope>
    <source>
        <strain evidence="1">CBS 247.69</strain>
    </source>
</reference>
<organism evidence="1 2">
    <name type="scientific">Collybia nuda</name>
    <dbReference type="NCBI Taxonomy" id="64659"/>
    <lineage>
        <taxon>Eukaryota</taxon>
        <taxon>Fungi</taxon>
        <taxon>Dikarya</taxon>
        <taxon>Basidiomycota</taxon>
        <taxon>Agaricomycotina</taxon>
        <taxon>Agaricomycetes</taxon>
        <taxon>Agaricomycetidae</taxon>
        <taxon>Agaricales</taxon>
        <taxon>Tricholomatineae</taxon>
        <taxon>Clitocybaceae</taxon>
        <taxon>Collybia</taxon>
    </lineage>
</organism>
<proteinExistence type="predicted"/>
<gene>
    <name evidence="1" type="ORF">BDZ94DRAFT_927384</name>
</gene>
<dbReference type="Proteomes" id="UP000807353">
    <property type="component" value="Unassembled WGS sequence"/>
</dbReference>